<sequence>MYFSSLLAAAVATAPLAVYAKGQLGYALGSRMPDGSCKAQADYAADLVVLKDTATIVRTYANVDAGDTSGPLCYVPGALLPAAEAAGVKVILGIWADTNEAFDADAAQFFEYAAQYESTIYAVTVGSESLYRNQEDSSTGLTAQALLNQIQKFNDQLQSNGLAGKFKVGTADSWNKYQDGTADPIITSGAVDILLVNAFGYWQGQLISNATATYLDDLQQAYGHIQDVAGSTTSIELWNGETGWPTDGGTNYGAAIAGTANAFTFYKQGVCAALDWNFNVFYFEAFDEPWKPESTGADGQPGNEIHWGAYNADRSPKFSDYSCTYTSS</sequence>
<keyword evidence="4" id="KW-0964">Secreted</keyword>
<evidence type="ECO:0000313" key="14">
    <source>
        <dbReference type="EMBL" id="KAK0509539.1"/>
    </source>
</evidence>
<feature type="chain" id="PRO_5041419308" description="glucan 1,3-beta-glucosidase" evidence="13">
    <location>
        <begin position="23"/>
        <end position="328"/>
    </location>
</feature>
<comment type="caution">
    <text evidence="14">The sequence shown here is derived from an EMBL/GenBank/DDBJ whole genome shotgun (WGS) entry which is preliminary data.</text>
</comment>
<evidence type="ECO:0000313" key="15">
    <source>
        <dbReference type="Proteomes" id="UP001166286"/>
    </source>
</evidence>
<evidence type="ECO:0000256" key="6">
    <source>
        <dbReference type="ARBA" id="ARBA00022801"/>
    </source>
</evidence>
<reference evidence="14" key="1">
    <citation type="submission" date="2023-03" db="EMBL/GenBank/DDBJ databases">
        <title>Complete genome of Cladonia borealis.</title>
        <authorList>
            <person name="Park H."/>
        </authorList>
    </citation>
    <scope>NUCLEOTIDE SEQUENCE</scope>
    <source>
        <strain evidence="14">ANT050790</strain>
    </source>
</reference>
<dbReference type="EMBL" id="JAFEKC020000018">
    <property type="protein sequence ID" value="KAK0509539.1"/>
    <property type="molecule type" value="Genomic_DNA"/>
</dbReference>
<dbReference type="GO" id="GO:0009277">
    <property type="term" value="C:fungal-type cell wall"/>
    <property type="evidence" value="ECO:0007669"/>
    <property type="project" value="TreeGrafter"/>
</dbReference>
<feature type="signal peptide" evidence="13">
    <location>
        <begin position="1"/>
        <end position="22"/>
    </location>
</feature>
<dbReference type="GO" id="GO:0009986">
    <property type="term" value="C:cell surface"/>
    <property type="evidence" value="ECO:0007669"/>
    <property type="project" value="TreeGrafter"/>
</dbReference>
<name>A0AA39QX36_9LECA</name>
<dbReference type="InterPro" id="IPR050732">
    <property type="entry name" value="Beta-glucan_modifiers"/>
</dbReference>
<dbReference type="GO" id="GO:0042973">
    <property type="term" value="F:glucan endo-1,3-beta-D-glucosidase activity"/>
    <property type="evidence" value="ECO:0007669"/>
    <property type="project" value="TreeGrafter"/>
</dbReference>
<keyword evidence="5 13" id="KW-0732">Signal</keyword>
<gene>
    <name evidence="14" type="ORF">JMJ35_007933</name>
</gene>
<dbReference type="Gene3D" id="3.20.20.80">
    <property type="entry name" value="Glycosidases"/>
    <property type="match status" value="2"/>
</dbReference>
<dbReference type="Pfam" id="PF00332">
    <property type="entry name" value="Glyco_hydro_17"/>
    <property type="match status" value="1"/>
</dbReference>
<dbReference type="GO" id="GO:0071555">
    <property type="term" value="P:cell wall organization"/>
    <property type="evidence" value="ECO:0007669"/>
    <property type="project" value="TreeGrafter"/>
</dbReference>
<dbReference type="GO" id="GO:0005576">
    <property type="term" value="C:extracellular region"/>
    <property type="evidence" value="ECO:0007669"/>
    <property type="project" value="TreeGrafter"/>
</dbReference>
<protein>
    <recommendedName>
        <fullName evidence="10">glucan 1,3-beta-glucosidase</fullName>
        <ecNumber evidence="10">3.2.1.58</ecNumber>
    </recommendedName>
    <alternativeName>
        <fullName evidence="11">Exo-1,3-beta-glucanase</fullName>
    </alternativeName>
</protein>
<evidence type="ECO:0000256" key="11">
    <source>
        <dbReference type="ARBA" id="ARBA00041761"/>
    </source>
</evidence>
<comment type="similarity">
    <text evidence="2 12">Belongs to the glycosyl hydrolase 17 family.</text>
</comment>
<dbReference type="PANTHER" id="PTHR16631:SF26">
    <property type="entry name" value="GLUCAN 1,3-BETA-GLUCOSIDASE"/>
    <property type="match status" value="1"/>
</dbReference>
<dbReference type="GO" id="GO:0004338">
    <property type="term" value="F:glucan exo-1,3-beta-glucosidase activity"/>
    <property type="evidence" value="ECO:0007669"/>
    <property type="project" value="UniProtKB-EC"/>
</dbReference>
<evidence type="ECO:0000256" key="8">
    <source>
        <dbReference type="ARBA" id="ARBA00023295"/>
    </source>
</evidence>
<keyword evidence="6" id="KW-0378">Hydrolase</keyword>
<evidence type="ECO:0000256" key="10">
    <source>
        <dbReference type="ARBA" id="ARBA00038929"/>
    </source>
</evidence>
<comment type="catalytic activity">
    <reaction evidence="9">
        <text>Successive hydrolysis of beta-D-glucose units from the non-reducing ends of (1-&gt;3)-beta-D-glucans, releasing alpha-glucose.</text>
        <dbReference type="EC" id="3.2.1.58"/>
    </reaction>
</comment>
<evidence type="ECO:0000256" key="4">
    <source>
        <dbReference type="ARBA" id="ARBA00022525"/>
    </source>
</evidence>
<accession>A0AA39QX36</accession>
<evidence type="ECO:0000256" key="2">
    <source>
        <dbReference type="ARBA" id="ARBA00008773"/>
    </source>
</evidence>
<keyword evidence="8" id="KW-0326">Glycosidase</keyword>
<dbReference type="EC" id="3.2.1.58" evidence="10"/>
<evidence type="ECO:0000256" key="1">
    <source>
        <dbReference type="ARBA" id="ARBA00004191"/>
    </source>
</evidence>
<evidence type="ECO:0000256" key="13">
    <source>
        <dbReference type="SAM" id="SignalP"/>
    </source>
</evidence>
<evidence type="ECO:0000256" key="3">
    <source>
        <dbReference type="ARBA" id="ARBA00022512"/>
    </source>
</evidence>
<evidence type="ECO:0000256" key="7">
    <source>
        <dbReference type="ARBA" id="ARBA00023180"/>
    </source>
</evidence>
<dbReference type="AlphaFoldDB" id="A0AA39QX36"/>
<dbReference type="SUPFAM" id="SSF51445">
    <property type="entry name" value="(Trans)glycosidases"/>
    <property type="match status" value="1"/>
</dbReference>
<dbReference type="InterPro" id="IPR017853">
    <property type="entry name" value="GH"/>
</dbReference>
<keyword evidence="15" id="KW-1185">Reference proteome</keyword>
<evidence type="ECO:0000256" key="5">
    <source>
        <dbReference type="ARBA" id="ARBA00022729"/>
    </source>
</evidence>
<evidence type="ECO:0000256" key="9">
    <source>
        <dbReference type="ARBA" id="ARBA00036824"/>
    </source>
</evidence>
<dbReference type="Proteomes" id="UP001166286">
    <property type="component" value="Unassembled WGS sequence"/>
</dbReference>
<keyword evidence="3" id="KW-0134">Cell wall</keyword>
<dbReference type="PANTHER" id="PTHR16631">
    <property type="entry name" value="GLUCAN 1,3-BETA-GLUCOSIDASE"/>
    <property type="match status" value="1"/>
</dbReference>
<proteinExistence type="inferred from homology"/>
<dbReference type="GO" id="GO:0005975">
    <property type="term" value="P:carbohydrate metabolic process"/>
    <property type="evidence" value="ECO:0007669"/>
    <property type="project" value="InterPro"/>
</dbReference>
<dbReference type="InterPro" id="IPR000490">
    <property type="entry name" value="Glyco_hydro_17"/>
</dbReference>
<evidence type="ECO:0000256" key="12">
    <source>
        <dbReference type="RuleBase" id="RU004335"/>
    </source>
</evidence>
<comment type="subcellular location">
    <subcellularLocation>
        <location evidence="1">Secreted</location>
        <location evidence="1">Cell wall</location>
    </subcellularLocation>
</comment>
<organism evidence="14 15">
    <name type="scientific">Cladonia borealis</name>
    <dbReference type="NCBI Taxonomy" id="184061"/>
    <lineage>
        <taxon>Eukaryota</taxon>
        <taxon>Fungi</taxon>
        <taxon>Dikarya</taxon>
        <taxon>Ascomycota</taxon>
        <taxon>Pezizomycotina</taxon>
        <taxon>Lecanoromycetes</taxon>
        <taxon>OSLEUM clade</taxon>
        <taxon>Lecanoromycetidae</taxon>
        <taxon>Lecanorales</taxon>
        <taxon>Lecanorineae</taxon>
        <taxon>Cladoniaceae</taxon>
        <taxon>Cladonia</taxon>
    </lineage>
</organism>
<keyword evidence="7" id="KW-0325">Glycoprotein</keyword>